<dbReference type="SUPFAM" id="SSF56235">
    <property type="entry name" value="N-terminal nucleophile aminohydrolases (Ntn hydrolases)"/>
    <property type="match status" value="1"/>
</dbReference>
<evidence type="ECO:0000313" key="11">
    <source>
        <dbReference type="EMBL" id="NDY83495.1"/>
    </source>
</evidence>
<comment type="similarity">
    <text evidence="2">Belongs to the asparagine synthetase family.</text>
</comment>
<name>A0A6B2R869_9BURK</name>
<evidence type="ECO:0000256" key="6">
    <source>
        <dbReference type="ARBA" id="ARBA00022962"/>
    </source>
</evidence>
<keyword evidence="4 9" id="KW-0547">Nucleotide-binding</keyword>
<feature type="binding site" evidence="9">
    <location>
        <begin position="380"/>
        <end position="381"/>
    </location>
    <ligand>
        <name>ATP</name>
        <dbReference type="ChEBI" id="CHEBI:30616"/>
    </ligand>
</feature>
<dbReference type="EMBL" id="JAAGRN010000005">
    <property type="protein sequence ID" value="NDY83495.1"/>
    <property type="molecule type" value="Genomic_DNA"/>
</dbReference>
<keyword evidence="6 8" id="KW-0315">Glutamine amidotransferase</keyword>
<dbReference type="PANTHER" id="PTHR43284">
    <property type="entry name" value="ASPARAGINE SYNTHETASE (GLUTAMINE-HYDROLYZING)"/>
    <property type="match status" value="1"/>
</dbReference>
<keyword evidence="11" id="KW-0436">Ligase</keyword>
<proteinExistence type="inferred from homology"/>
<dbReference type="InterPro" id="IPR017932">
    <property type="entry name" value="GATase_2_dom"/>
</dbReference>
<dbReference type="SUPFAM" id="SSF52402">
    <property type="entry name" value="Adenine nucleotide alpha hydrolases-like"/>
    <property type="match status" value="1"/>
</dbReference>
<dbReference type="GO" id="GO:0006529">
    <property type="term" value="P:asparagine biosynthetic process"/>
    <property type="evidence" value="ECO:0007669"/>
    <property type="project" value="UniProtKB-KW"/>
</dbReference>
<evidence type="ECO:0000256" key="9">
    <source>
        <dbReference type="PIRSR" id="PIRSR001589-2"/>
    </source>
</evidence>
<evidence type="ECO:0000256" key="3">
    <source>
        <dbReference type="ARBA" id="ARBA00012737"/>
    </source>
</evidence>
<evidence type="ECO:0000256" key="1">
    <source>
        <dbReference type="ARBA" id="ARBA00005187"/>
    </source>
</evidence>
<comment type="caution">
    <text evidence="11">The sequence shown here is derived from an EMBL/GenBank/DDBJ whole genome shotgun (WGS) entry which is preliminary data.</text>
</comment>
<dbReference type="GO" id="GO:0005829">
    <property type="term" value="C:cytosol"/>
    <property type="evidence" value="ECO:0007669"/>
    <property type="project" value="TreeGrafter"/>
</dbReference>
<sequence length="657" mass="73880">MCGILGIIHRQAATRAPLTERDLSRLSHRGPDGTGVYTNDHVQFGHARLSIIDLTQAGHQPMLSQDGRFVVTYNGEIYNHLELRAELESLGETFTSHSDTEVLLSAYKVWGQKCVDRFRGMFAFVIWDHQTQTAFLGRDRCGEKPLFYHFNQQRLVFGSELKALIPLLDQRPELDSSAIDMYLHYQYVPEPYTLLKGVHKLAAGHTMLLEVGHWQAEPVRYWSVETAAQQMPDSLVLEKSNRIQPKDADQQAILTLIRDGIEDAVKMTLRSDVPVGIALSGGVDSGAIAVFAQKNYSEPMHAFCVGYPGRPPYDEREQARALAESLGMIVHEVELPVDSFVEFFPELVGIMDEPIADPAAFGHYSVPRAAADQGVKVMLSGIGGDEVFWGYPYVTQAVQMNQRVMDHPSIKQIANWLGSASAQKFLVKVSHYPHAHPEIRRWAGILQKLGDTHQPHDQLMYYMLHPEFDGPFELKKAVYGSAMQVLNPFNPFKPTAIGLRSREKVPAAVIRMLFETWLTSNCLSLGDRVSMAVGVETRVPFLDVHLIELVMDLRKTHPDHKLSQKAWLRAALKGVVPDEVLARPKAGFQPPVREWLSGVVSRYGHVLRHGQLVSAGILDAAKVDFLCTELPKRGWTELFFTYKLVLLEFWYQKVVAA</sequence>
<dbReference type="InterPro" id="IPR033738">
    <property type="entry name" value="AsnB_N"/>
</dbReference>
<evidence type="ECO:0000256" key="4">
    <source>
        <dbReference type="ARBA" id="ARBA00022741"/>
    </source>
</evidence>
<dbReference type="PANTHER" id="PTHR43284:SF1">
    <property type="entry name" value="ASPARAGINE SYNTHETASE"/>
    <property type="match status" value="1"/>
</dbReference>
<evidence type="ECO:0000259" key="10">
    <source>
        <dbReference type="PROSITE" id="PS51278"/>
    </source>
</evidence>
<evidence type="ECO:0000256" key="2">
    <source>
        <dbReference type="ARBA" id="ARBA00005752"/>
    </source>
</evidence>
<dbReference type="Pfam" id="PF00733">
    <property type="entry name" value="Asn_synthase"/>
    <property type="match status" value="1"/>
</dbReference>
<dbReference type="InterPro" id="IPR029055">
    <property type="entry name" value="Ntn_hydrolases_N"/>
</dbReference>
<feature type="active site" description="For GATase activity" evidence="8">
    <location>
        <position position="2"/>
    </location>
</feature>
<feature type="binding site" evidence="9">
    <location>
        <position position="305"/>
    </location>
    <ligand>
        <name>ATP</name>
        <dbReference type="ChEBI" id="CHEBI:30616"/>
    </ligand>
</feature>
<dbReference type="AlphaFoldDB" id="A0A6B2R869"/>
<dbReference type="NCBIfam" id="TIGR01536">
    <property type="entry name" value="asn_synth_AEB"/>
    <property type="match status" value="1"/>
</dbReference>
<feature type="binding site" evidence="9">
    <location>
        <position position="99"/>
    </location>
    <ligand>
        <name>L-glutamine</name>
        <dbReference type="ChEBI" id="CHEBI:58359"/>
    </ligand>
</feature>
<protein>
    <recommendedName>
        <fullName evidence="3">asparagine synthase (glutamine-hydrolyzing)</fullName>
        <ecNumber evidence="3">6.3.5.4</ecNumber>
    </recommendedName>
</protein>
<dbReference type="PROSITE" id="PS51278">
    <property type="entry name" value="GATASE_TYPE_2"/>
    <property type="match status" value="1"/>
</dbReference>
<dbReference type="InterPro" id="IPR014729">
    <property type="entry name" value="Rossmann-like_a/b/a_fold"/>
</dbReference>
<dbReference type="Pfam" id="PF13537">
    <property type="entry name" value="GATase_7"/>
    <property type="match status" value="1"/>
</dbReference>
<evidence type="ECO:0000256" key="5">
    <source>
        <dbReference type="ARBA" id="ARBA00022840"/>
    </source>
</evidence>
<evidence type="ECO:0000256" key="8">
    <source>
        <dbReference type="PIRSR" id="PIRSR001589-1"/>
    </source>
</evidence>
<evidence type="ECO:0000256" key="7">
    <source>
        <dbReference type="ARBA" id="ARBA00048741"/>
    </source>
</evidence>
<dbReference type="GO" id="GO:0004066">
    <property type="term" value="F:asparagine synthase (glutamine-hydrolyzing) activity"/>
    <property type="evidence" value="ECO:0007669"/>
    <property type="project" value="UniProtKB-EC"/>
</dbReference>
<dbReference type="CDD" id="cd00712">
    <property type="entry name" value="AsnB"/>
    <property type="match status" value="1"/>
</dbReference>
<dbReference type="RefSeq" id="WP_163654706.1">
    <property type="nucleotide sequence ID" value="NZ_JAAGRN010000005.1"/>
</dbReference>
<dbReference type="InterPro" id="IPR006426">
    <property type="entry name" value="Asn_synth_AEB"/>
</dbReference>
<accession>A0A6B2R869</accession>
<comment type="catalytic activity">
    <reaction evidence="7">
        <text>L-aspartate + L-glutamine + ATP + H2O = L-asparagine + L-glutamate + AMP + diphosphate + H(+)</text>
        <dbReference type="Rhea" id="RHEA:12228"/>
        <dbReference type="ChEBI" id="CHEBI:15377"/>
        <dbReference type="ChEBI" id="CHEBI:15378"/>
        <dbReference type="ChEBI" id="CHEBI:29985"/>
        <dbReference type="ChEBI" id="CHEBI:29991"/>
        <dbReference type="ChEBI" id="CHEBI:30616"/>
        <dbReference type="ChEBI" id="CHEBI:33019"/>
        <dbReference type="ChEBI" id="CHEBI:58048"/>
        <dbReference type="ChEBI" id="CHEBI:58359"/>
        <dbReference type="ChEBI" id="CHEBI:456215"/>
        <dbReference type="EC" id="6.3.5.4"/>
    </reaction>
</comment>
<dbReference type="GO" id="GO:0005524">
    <property type="term" value="F:ATP binding"/>
    <property type="evidence" value="ECO:0007669"/>
    <property type="project" value="UniProtKB-KW"/>
</dbReference>
<dbReference type="InterPro" id="IPR001962">
    <property type="entry name" value="Asn_synthase"/>
</dbReference>
<keyword evidence="5 9" id="KW-0067">ATP-binding</keyword>
<dbReference type="PIRSF" id="PIRSF001589">
    <property type="entry name" value="Asn_synthetase_glu-h"/>
    <property type="match status" value="1"/>
</dbReference>
<dbReference type="EC" id="6.3.5.4" evidence="3"/>
<organism evidence="11">
    <name type="scientific">Sheuella amnicola</name>
    <dbReference type="NCBI Taxonomy" id="2707330"/>
    <lineage>
        <taxon>Bacteria</taxon>
        <taxon>Pseudomonadati</taxon>
        <taxon>Pseudomonadota</taxon>
        <taxon>Betaproteobacteria</taxon>
        <taxon>Burkholderiales</taxon>
        <taxon>Alcaligenaceae</taxon>
        <taxon>Sheuella</taxon>
    </lineage>
</organism>
<keyword evidence="8" id="KW-0028">Amino-acid biosynthesis</keyword>
<dbReference type="Gene3D" id="3.60.20.10">
    <property type="entry name" value="Glutamine Phosphoribosylpyrophosphate, subunit 1, domain 1"/>
    <property type="match status" value="1"/>
</dbReference>
<comment type="pathway">
    <text evidence="1">Amino-acid biosynthesis; L-asparagine biosynthesis; L-asparagine from L-aspartate (L-Gln route): step 1/1.</text>
</comment>
<dbReference type="Gene3D" id="3.40.50.620">
    <property type="entry name" value="HUPs"/>
    <property type="match status" value="1"/>
</dbReference>
<dbReference type="InterPro" id="IPR051786">
    <property type="entry name" value="ASN_synthetase/amidase"/>
</dbReference>
<dbReference type="CDD" id="cd01991">
    <property type="entry name" value="Asn_synthase_B_C"/>
    <property type="match status" value="1"/>
</dbReference>
<feature type="domain" description="Glutamine amidotransferase type-2" evidence="10">
    <location>
        <begin position="2"/>
        <end position="212"/>
    </location>
</feature>
<reference evidence="11" key="1">
    <citation type="submission" date="2020-02" db="EMBL/GenBank/DDBJ databases">
        <authorList>
            <person name="Chen W.-M."/>
        </authorList>
    </citation>
    <scope>NUCLEOTIDE SEQUENCE</scope>
    <source>
        <strain evidence="11">NBD-18</strain>
    </source>
</reference>
<gene>
    <name evidence="11" type="primary">asnB</name>
    <name evidence="11" type="ORF">G3I67_09650</name>
</gene>
<keyword evidence="8" id="KW-0061">Asparagine biosynthesis</keyword>